<evidence type="ECO:0000256" key="8">
    <source>
        <dbReference type="ARBA" id="ARBA00042164"/>
    </source>
</evidence>
<dbReference type="InterPro" id="IPR046963">
    <property type="entry name" value="VIP/GHRH-like"/>
</dbReference>
<evidence type="ECO:0000256" key="1">
    <source>
        <dbReference type="ARBA" id="ARBA00004613"/>
    </source>
</evidence>
<organism evidence="10 11">
    <name type="scientific">Huso huso</name>
    <name type="common">Beluga</name>
    <name type="synonym">Acipenser huso</name>
    <dbReference type="NCBI Taxonomy" id="61971"/>
    <lineage>
        <taxon>Eukaryota</taxon>
        <taxon>Metazoa</taxon>
        <taxon>Chordata</taxon>
        <taxon>Craniata</taxon>
        <taxon>Vertebrata</taxon>
        <taxon>Euteleostomi</taxon>
        <taxon>Actinopterygii</taxon>
        <taxon>Chondrostei</taxon>
        <taxon>Acipenseriformes</taxon>
        <taxon>Acipenseridae</taxon>
        <taxon>Huso</taxon>
    </lineage>
</organism>
<keyword evidence="11" id="KW-1185">Reference proteome</keyword>
<evidence type="ECO:0000313" key="11">
    <source>
        <dbReference type="Proteomes" id="UP001369086"/>
    </source>
</evidence>
<keyword evidence="3" id="KW-0964">Secreted</keyword>
<protein>
    <recommendedName>
        <fullName evidence="6">Somatoliberin</fullName>
    </recommendedName>
    <alternativeName>
        <fullName evidence="8">Growth hormone-releasing factor</fullName>
    </alternativeName>
    <alternativeName>
        <fullName evidence="7">Growth hormone-releasing hormone</fullName>
    </alternativeName>
</protein>
<comment type="function">
    <text evidence="5">GRF is released by the hypothalamus and acts on the adenohypophyse to stimulate the secretion of growth hormone.</text>
</comment>
<evidence type="ECO:0000256" key="5">
    <source>
        <dbReference type="ARBA" id="ARBA00037623"/>
    </source>
</evidence>
<dbReference type="PANTHER" id="PTHR11213">
    <property type="entry name" value="GLUCAGON-FAMILY NEUROPEPTIDE"/>
    <property type="match status" value="1"/>
</dbReference>
<name>A0ABR0Z484_HUSHU</name>
<evidence type="ECO:0000259" key="9">
    <source>
        <dbReference type="PROSITE" id="PS00260"/>
    </source>
</evidence>
<accession>A0ABR0Z484</accession>
<evidence type="ECO:0000313" key="10">
    <source>
        <dbReference type="EMBL" id="KAK6479474.1"/>
    </source>
</evidence>
<dbReference type="EMBL" id="JAHFZB010000018">
    <property type="protein sequence ID" value="KAK6479474.1"/>
    <property type="molecule type" value="Genomic_DNA"/>
</dbReference>
<evidence type="ECO:0000256" key="3">
    <source>
        <dbReference type="ARBA" id="ARBA00022525"/>
    </source>
</evidence>
<evidence type="ECO:0000256" key="2">
    <source>
        <dbReference type="ARBA" id="ARBA00008369"/>
    </source>
</evidence>
<evidence type="ECO:0000256" key="7">
    <source>
        <dbReference type="ARBA" id="ARBA00041953"/>
    </source>
</evidence>
<comment type="similarity">
    <text evidence="2">Belongs to the glucagon family.</text>
</comment>
<evidence type="ECO:0000256" key="6">
    <source>
        <dbReference type="ARBA" id="ARBA00040782"/>
    </source>
</evidence>
<dbReference type="PROSITE" id="PS00260">
    <property type="entry name" value="GLUCAGON"/>
    <property type="match status" value="1"/>
</dbReference>
<comment type="caution">
    <text evidence="10">The sequence shown here is derived from an EMBL/GenBank/DDBJ whole genome shotgun (WGS) entry which is preliminary data.</text>
</comment>
<comment type="function">
    <text evidence="4">Glucagon plays a key role in glucose metabolism and homeostasis. Regulates blood glucose by increasing gluconeogenesis and decreasing glycolysis.</text>
</comment>
<proteinExistence type="inferred from homology"/>
<evidence type="ECO:0000256" key="4">
    <source>
        <dbReference type="ARBA" id="ARBA00025054"/>
    </source>
</evidence>
<dbReference type="Pfam" id="PF00123">
    <property type="entry name" value="Hormone_2"/>
    <property type="match status" value="1"/>
</dbReference>
<comment type="subcellular location">
    <subcellularLocation>
        <location evidence="1">Secreted</location>
    </subcellularLocation>
</comment>
<dbReference type="PANTHER" id="PTHR11213:SF6">
    <property type="entry name" value="SOMATOLIBERIN"/>
    <property type="match status" value="1"/>
</dbReference>
<feature type="domain" description="Glucagon / GIP / secretin / VIP family" evidence="9">
    <location>
        <begin position="89"/>
        <end position="111"/>
    </location>
</feature>
<dbReference type="SMART" id="SM00070">
    <property type="entry name" value="GLUCA"/>
    <property type="match status" value="1"/>
</dbReference>
<dbReference type="InterPro" id="IPR000532">
    <property type="entry name" value="Glucagon_GIP_secretin_VIP"/>
</dbReference>
<gene>
    <name evidence="10" type="ORF">HHUSO_G20227</name>
</gene>
<dbReference type="Proteomes" id="UP001369086">
    <property type="component" value="Unassembled WGS sequence"/>
</dbReference>
<sequence length="194" mass="22094">MEFSARTPEGGGESCMMLDKGALLVFFCLTMQTACSPLYPALRFGQKASSSSFILRSSADDGHVFPDTDGPLQLSVPLRHPPEERTARHADAIFTNSYRKVLGQISARKFLQTIMGKRLGDESTEESSQVSKRQASLHTDNDSWYLRQRAAWQYLTREQRQEQRLRRITTRRLDRRGPLCHVAETVSNQPHPHF</sequence>
<reference evidence="10 11" key="1">
    <citation type="submission" date="2021-05" db="EMBL/GenBank/DDBJ databases">
        <authorList>
            <person name="Zahm M."/>
            <person name="Klopp C."/>
            <person name="Cabau C."/>
            <person name="Kuhl H."/>
            <person name="Suciu R."/>
            <person name="Ciorpac M."/>
            <person name="Holostenco D."/>
            <person name="Gessner J."/>
            <person name="Wuertz S."/>
            <person name="Hohne C."/>
            <person name="Stock M."/>
            <person name="Gislard M."/>
            <person name="Lluch J."/>
            <person name="Milhes M."/>
            <person name="Lampietro C."/>
            <person name="Lopez Roques C."/>
            <person name="Donnadieu C."/>
            <person name="Du K."/>
            <person name="Schartl M."/>
            <person name="Guiguen Y."/>
        </authorList>
    </citation>
    <scope>NUCLEOTIDE SEQUENCE [LARGE SCALE GENOMIC DNA]</scope>
    <source>
        <strain evidence="10">Hh-F2</strain>
        <tissue evidence="10">Blood</tissue>
    </source>
</reference>